<comment type="similarity">
    <text evidence="10">Belongs to the methyl-accepting chemotaxis (MCP) protein family.</text>
</comment>
<evidence type="ECO:0000256" key="8">
    <source>
        <dbReference type="ARBA" id="ARBA00023136"/>
    </source>
</evidence>
<dbReference type="SUPFAM" id="SSF55785">
    <property type="entry name" value="PYP-like sensor domain (PAS domain)"/>
    <property type="match status" value="1"/>
</dbReference>
<evidence type="ECO:0000256" key="11">
    <source>
        <dbReference type="PROSITE-ProRule" id="PRU00284"/>
    </source>
</evidence>
<evidence type="ECO:0000259" key="12">
    <source>
        <dbReference type="PROSITE" id="PS50111"/>
    </source>
</evidence>
<gene>
    <name evidence="15" type="ORF">C7H08_10295</name>
</gene>
<keyword evidence="4" id="KW-0145">Chemotaxis</keyword>
<evidence type="ECO:0000256" key="4">
    <source>
        <dbReference type="ARBA" id="ARBA00022500"/>
    </source>
</evidence>
<evidence type="ECO:0000256" key="9">
    <source>
        <dbReference type="ARBA" id="ARBA00023224"/>
    </source>
</evidence>
<keyword evidence="7" id="KW-1133">Transmembrane helix</keyword>
<dbReference type="InterPro" id="IPR013655">
    <property type="entry name" value="PAS_fold_3"/>
</dbReference>
<evidence type="ECO:0000256" key="2">
    <source>
        <dbReference type="ARBA" id="ARBA00022475"/>
    </source>
</evidence>
<keyword evidence="2" id="KW-1003">Cell membrane</keyword>
<evidence type="ECO:0000256" key="6">
    <source>
        <dbReference type="ARBA" id="ARBA00022692"/>
    </source>
</evidence>
<dbReference type="GO" id="GO:0004888">
    <property type="term" value="F:transmembrane signaling receptor activity"/>
    <property type="evidence" value="ECO:0007669"/>
    <property type="project" value="InterPro"/>
</dbReference>
<dbReference type="PROSITE" id="PS50192">
    <property type="entry name" value="T_SNARE"/>
    <property type="match status" value="1"/>
</dbReference>
<keyword evidence="9 11" id="KW-0807">Transducer</keyword>
<dbReference type="OrthoDB" id="5675566at2"/>
<dbReference type="NCBIfam" id="TIGR00229">
    <property type="entry name" value="sensory_box"/>
    <property type="match status" value="1"/>
</dbReference>
<comment type="subcellular location">
    <subcellularLocation>
        <location evidence="1">Cell inner membrane</location>
        <topology evidence="1">Multi-pass membrane protein</topology>
    </subcellularLocation>
</comment>
<dbReference type="Pfam" id="PF00015">
    <property type="entry name" value="MCPsignal"/>
    <property type="match status" value="1"/>
</dbReference>
<dbReference type="Pfam" id="PF08447">
    <property type="entry name" value="PAS_3"/>
    <property type="match status" value="1"/>
</dbReference>
<dbReference type="CDD" id="cd00130">
    <property type="entry name" value="PAS"/>
    <property type="match status" value="1"/>
</dbReference>
<evidence type="ECO:0000256" key="10">
    <source>
        <dbReference type="ARBA" id="ARBA00029447"/>
    </source>
</evidence>
<evidence type="ECO:0000256" key="7">
    <source>
        <dbReference type="ARBA" id="ARBA00022989"/>
    </source>
</evidence>
<dbReference type="InterPro" id="IPR000014">
    <property type="entry name" value="PAS"/>
</dbReference>
<keyword evidence="6" id="KW-0812">Transmembrane</keyword>
<evidence type="ECO:0000259" key="13">
    <source>
        <dbReference type="PROSITE" id="PS50112"/>
    </source>
</evidence>
<dbReference type="PANTHER" id="PTHR32089">
    <property type="entry name" value="METHYL-ACCEPTING CHEMOTAXIS PROTEIN MCPB"/>
    <property type="match status" value="1"/>
</dbReference>
<dbReference type="PRINTS" id="PR00260">
    <property type="entry name" value="CHEMTRNSDUCR"/>
</dbReference>
<dbReference type="RefSeq" id="WP_106671661.1">
    <property type="nucleotide sequence ID" value="NZ_BMFE01000001.1"/>
</dbReference>
<keyword evidence="5" id="KW-0997">Cell inner membrane</keyword>
<evidence type="ECO:0000256" key="5">
    <source>
        <dbReference type="ARBA" id="ARBA00022519"/>
    </source>
</evidence>
<evidence type="ECO:0000313" key="16">
    <source>
        <dbReference type="Proteomes" id="UP000238385"/>
    </source>
</evidence>
<name>A0A2T1KE28_9GAMM</name>
<dbReference type="PROSITE" id="PS50111">
    <property type="entry name" value="CHEMOTAXIS_TRANSDUC_2"/>
    <property type="match status" value="1"/>
</dbReference>
<evidence type="ECO:0000256" key="1">
    <source>
        <dbReference type="ARBA" id="ARBA00004429"/>
    </source>
</evidence>
<dbReference type="AlphaFoldDB" id="A0A2T1KE28"/>
<dbReference type="GO" id="GO:0005886">
    <property type="term" value="C:plasma membrane"/>
    <property type="evidence" value="ECO:0007669"/>
    <property type="project" value="UniProtKB-SubCell"/>
</dbReference>
<dbReference type="SMART" id="SM00091">
    <property type="entry name" value="PAS"/>
    <property type="match status" value="1"/>
</dbReference>
<protein>
    <submittedName>
        <fullName evidence="15">Chemotaxis protein</fullName>
    </submittedName>
</protein>
<dbReference type="Proteomes" id="UP000238385">
    <property type="component" value="Unassembled WGS sequence"/>
</dbReference>
<dbReference type="CDD" id="cd11386">
    <property type="entry name" value="MCP_signal"/>
    <property type="match status" value="1"/>
</dbReference>
<dbReference type="EMBL" id="PXNN01000013">
    <property type="protein sequence ID" value="PSF07792.1"/>
    <property type="molecule type" value="Genomic_DNA"/>
</dbReference>
<evidence type="ECO:0000256" key="3">
    <source>
        <dbReference type="ARBA" id="ARBA00022481"/>
    </source>
</evidence>
<sequence>MRQNLPVTNNERTFSPNQKLISSTDLKGKIQHCNKAFVDISGFNREELIGQPHNIVRHPDMPPEAYDEMWGCLKAGKPWMGLVKNRCKNGDFYWVSAYVTPVTENGDIIGYESVRSCPAREDVARAEKLYAGIRAGNHRSKLQSLTPSIHHALVGFGLVAAALLYGAGQVDGAAGLLAVAFVGRHVSASMSRTKLINSVMEQMGKTFSSDLAAQSYTDHGLGLGRLKVAVMAQKAHLDAVLTRLEDSSAAVRLHTTRDLEIAYDTQQTMQKQQQETEQVAAAIHEMSVTIGEVSQNVQLTADKADSARQASDRGVATISSTGVAIENLKQTVHNIGQSVNDLAQQTHRIASAAKIIEDIAEQTNLLALNAAIEAARAGEHGRGFAVVADEVRNLARRTRESTEEIHGVVSELVGKSEQSVQVAETGVIAADNGLEKMLEAQASLSEIAESVATIAEMALQMATAVEEQAQVSDQVNEQVERISTMAEQNLVKGEESTQSVREMGDIAKDLHELVVRFK</sequence>
<dbReference type="SUPFAM" id="SSF58104">
    <property type="entry name" value="Methyl-accepting chemotaxis protein (MCP) signaling domain"/>
    <property type="match status" value="1"/>
</dbReference>
<reference evidence="15 16" key="1">
    <citation type="submission" date="2018-03" db="EMBL/GenBank/DDBJ databases">
        <title>Marinobacter brunus sp. nov., a marine bacterium of Gamma-proteobacteria isolated from the surface seawater of the South China Sea.</title>
        <authorList>
            <person name="Cheng H."/>
            <person name="Wu Y.-H."/>
            <person name="Xamxidin M."/>
            <person name="Xu X.-W."/>
        </authorList>
    </citation>
    <scope>NUCLEOTIDE SEQUENCE [LARGE SCALE GENOMIC DNA]</scope>
    <source>
        <strain evidence="15 16">JCM 30472</strain>
    </source>
</reference>
<feature type="domain" description="Methyl-accepting transducer" evidence="12">
    <location>
        <begin position="247"/>
        <end position="483"/>
    </location>
</feature>
<organism evidence="15 16">
    <name type="scientific">Marinobacter halophilus</name>
    <dbReference type="NCBI Taxonomy" id="1323740"/>
    <lineage>
        <taxon>Bacteria</taxon>
        <taxon>Pseudomonadati</taxon>
        <taxon>Pseudomonadota</taxon>
        <taxon>Gammaproteobacteria</taxon>
        <taxon>Pseudomonadales</taxon>
        <taxon>Marinobacteraceae</taxon>
        <taxon>Marinobacter</taxon>
    </lineage>
</organism>
<dbReference type="SMART" id="SM00283">
    <property type="entry name" value="MA"/>
    <property type="match status" value="1"/>
</dbReference>
<accession>A0A2T1KE28</accession>
<dbReference type="GO" id="GO:0007165">
    <property type="term" value="P:signal transduction"/>
    <property type="evidence" value="ECO:0007669"/>
    <property type="project" value="UniProtKB-KW"/>
</dbReference>
<dbReference type="PROSITE" id="PS50112">
    <property type="entry name" value="PAS"/>
    <property type="match status" value="1"/>
</dbReference>
<dbReference type="InterPro" id="IPR004089">
    <property type="entry name" value="MCPsignal_dom"/>
</dbReference>
<proteinExistence type="inferred from homology"/>
<keyword evidence="3" id="KW-0488">Methylation</keyword>
<feature type="domain" description="PAS" evidence="13">
    <location>
        <begin position="25"/>
        <end position="60"/>
    </location>
</feature>
<dbReference type="InterPro" id="IPR004090">
    <property type="entry name" value="Chemotax_Me-accpt_rcpt"/>
</dbReference>
<feature type="domain" description="T-SNARE coiled-coil homology" evidence="14">
    <location>
        <begin position="434"/>
        <end position="483"/>
    </location>
</feature>
<comment type="caution">
    <text evidence="15">The sequence shown here is derived from an EMBL/GenBank/DDBJ whole genome shotgun (WGS) entry which is preliminary data.</text>
</comment>
<dbReference type="FunFam" id="1.10.287.950:FF:000001">
    <property type="entry name" value="Methyl-accepting chemotaxis sensory transducer"/>
    <property type="match status" value="1"/>
</dbReference>
<evidence type="ECO:0000259" key="14">
    <source>
        <dbReference type="PROSITE" id="PS50192"/>
    </source>
</evidence>
<dbReference type="InterPro" id="IPR035965">
    <property type="entry name" value="PAS-like_dom_sf"/>
</dbReference>
<dbReference type="GO" id="GO:0052131">
    <property type="term" value="P:positive aerotaxis"/>
    <property type="evidence" value="ECO:0007669"/>
    <property type="project" value="UniProtKB-ARBA"/>
</dbReference>
<evidence type="ECO:0000313" key="15">
    <source>
        <dbReference type="EMBL" id="PSF07792.1"/>
    </source>
</evidence>
<keyword evidence="8" id="KW-0472">Membrane</keyword>
<dbReference type="FunFam" id="3.30.450.20:FF:000046">
    <property type="entry name" value="Aerotaxis sensor receptor"/>
    <property type="match status" value="1"/>
</dbReference>
<dbReference type="Gene3D" id="1.10.287.950">
    <property type="entry name" value="Methyl-accepting chemotaxis protein"/>
    <property type="match status" value="1"/>
</dbReference>
<keyword evidence="16" id="KW-1185">Reference proteome</keyword>
<dbReference type="Gene3D" id="3.30.450.20">
    <property type="entry name" value="PAS domain"/>
    <property type="match status" value="1"/>
</dbReference>
<dbReference type="InterPro" id="IPR000727">
    <property type="entry name" value="T_SNARE_dom"/>
</dbReference>
<dbReference type="PANTHER" id="PTHR32089:SF74">
    <property type="entry name" value="METHYL-ACCEPTING CHEMOTAXIS PROTEIN AER"/>
    <property type="match status" value="1"/>
</dbReference>